<dbReference type="InterPro" id="IPR003736">
    <property type="entry name" value="PAAI_dom"/>
</dbReference>
<protein>
    <submittedName>
        <fullName evidence="3">Thioesterase</fullName>
    </submittedName>
</protein>
<dbReference type="Gene3D" id="3.10.129.10">
    <property type="entry name" value="Hotdog Thioesterase"/>
    <property type="match status" value="1"/>
</dbReference>
<proteinExistence type="predicted"/>
<evidence type="ECO:0000259" key="2">
    <source>
        <dbReference type="Pfam" id="PF03061"/>
    </source>
</evidence>
<feature type="domain" description="Thioesterase" evidence="2">
    <location>
        <begin position="65"/>
        <end position="136"/>
    </location>
</feature>
<evidence type="ECO:0000313" key="3">
    <source>
        <dbReference type="EMBL" id="RCJ19546.1"/>
    </source>
</evidence>
<keyword evidence="4" id="KW-1185">Reference proteome</keyword>
<accession>A0A367Q5X1</accession>
<gene>
    <name evidence="3" type="ORF">A6770_05215</name>
</gene>
<organism evidence="3 4">
    <name type="scientific">Nostoc minutum NIES-26</name>
    <dbReference type="NCBI Taxonomy" id="1844469"/>
    <lineage>
        <taxon>Bacteria</taxon>
        <taxon>Bacillati</taxon>
        <taxon>Cyanobacteriota</taxon>
        <taxon>Cyanophyceae</taxon>
        <taxon>Nostocales</taxon>
        <taxon>Nostocaceae</taxon>
        <taxon>Nostoc</taxon>
    </lineage>
</organism>
<comment type="caution">
    <text evidence="3">The sequence shown here is derived from an EMBL/GenBank/DDBJ whole genome shotgun (WGS) entry which is preliminary data.</text>
</comment>
<dbReference type="SUPFAM" id="SSF54637">
    <property type="entry name" value="Thioesterase/thiol ester dehydrase-isomerase"/>
    <property type="match status" value="1"/>
</dbReference>
<dbReference type="Proteomes" id="UP000252107">
    <property type="component" value="Unassembled WGS sequence"/>
</dbReference>
<dbReference type="NCBIfam" id="TIGR00369">
    <property type="entry name" value="unchar_dom_1"/>
    <property type="match status" value="1"/>
</dbReference>
<dbReference type="AlphaFoldDB" id="A0A367Q5X1"/>
<dbReference type="Pfam" id="PF03061">
    <property type="entry name" value="4HBT"/>
    <property type="match status" value="1"/>
</dbReference>
<dbReference type="InterPro" id="IPR029069">
    <property type="entry name" value="HotDog_dom_sf"/>
</dbReference>
<reference evidence="3" key="1">
    <citation type="submission" date="2016-04" db="EMBL/GenBank/DDBJ databases">
        <authorList>
            <person name="Tabuchi Yagui T.R."/>
        </authorList>
    </citation>
    <scope>NUCLEOTIDE SEQUENCE [LARGE SCALE GENOMIC DNA]</scope>
    <source>
        <strain evidence="3">NIES-26</strain>
    </source>
</reference>
<dbReference type="InterPro" id="IPR006683">
    <property type="entry name" value="Thioestr_dom"/>
</dbReference>
<dbReference type="EMBL" id="LXQD01000339">
    <property type="protein sequence ID" value="RCJ19546.1"/>
    <property type="molecule type" value="Genomic_DNA"/>
</dbReference>
<dbReference type="GO" id="GO:0016289">
    <property type="term" value="F:acyl-CoA hydrolase activity"/>
    <property type="evidence" value="ECO:0007669"/>
    <property type="project" value="UniProtKB-ARBA"/>
</dbReference>
<evidence type="ECO:0000256" key="1">
    <source>
        <dbReference type="ARBA" id="ARBA00022801"/>
    </source>
</evidence>
<evidence type="ECO:0000313" key="4">
    <source>
        <dbReference type="Proteomes" id="UP000252107"/>
    </source>
</evidence>
<dbReference type="CDD" id="cd03443">
    <property type="entry name" value="PaaI_thioesterase"/>
    <property type="match status" value="1"/>
</dbReference>
<name>A0A367Q5X1_9NOSO</name>
<keyword evidence="1" id="KW-0378">Hydrolase</keyword>
<sequence length="152" mass="16439">MDATIKTEKLNKPVAKIRTPANIVSLREAIQTSPFTVWMNTEITACEDGFAELIVSMREELKQHNGFTHGAVIGFLIDSACCWAAASKVGDVVTAEYKLNFIAPAVGEKLIARGYVIKSTFSQVITRADVFSVKGNKENLVATGLATVTPYG</sequence>